<protein>
    <submittedName>
        <fullName evidence="1">Uncharacterized protein</fullName>
    </submittedName>
</protein>
<keyword evidence="2" id="KW-1185">Reference proteome</keyword>
<evidence type="ECO:0000313" key="1">
    <source>
        <dbReference type="EMBL" id="KAF2195356.1"/>
    </source>
</evidence>
<organism evidence="1 2">
    <name type="scientific">Zopfia rhizophila CBS 207.26</name>
    <dbReference type="NCBI Taxonomy" id="1314779"/>
    <lineage>
        <taxon>Eukaryota</taxon>
        <taxon>Fungi</taxon>
        <taxon>Dikarya</taxon>
        <taxon>Ascomycota</taxon>
        <taxon>Pezizomycotina</taxon>
        <taxon>Dothideomycetes</taxon>
        <taxon>Dothideomycetes incertae sedis</taxon>
        <taxon>Zopfiaceae</taxon>
        <taxon>Zopfia</taxon>
    </lineage>
</organism>
<proteinExistence type="predicted"/>
<feature type="non-terminal residue" evidence="1">
    <location>
        <position position="1"/>
    </location>
</feature>
<dbReference type="Proteomes" id="UP000800200">
    <property type="component" value="Unassembled WGS sequence"/>
</dbReference>
<evidence type="ECO:0000313" key="2">
    <source>
        <dbReference type="Proteomes" id="UP000800200"/>
    </source>
</evidence>
<sequence length="64" mass="7323">LLRNKLLATSNEEGAAMKLLRTLDYMPLAITQATAYINRRARMTIAGYVDEFHANNKRRESLLN</sequence>
<reference evidence="1" key="1">
    <citation type="journal article" date="2020" name="Stud. Mycol.">
        <title>101 Dothideomycetes genomes: a test case for predicting lifestyles and emergence of pathogens.</title>
        <authorList>
            <person name="Haridas S."/>
            <person name="Albert R."/>
            <person name="Binder M."/>
            <person name="Bloem J."/>
            <person name="Labutti K."/>
            <person name="Salamov A."/>
            <person name="Andreopoulos B."/>
            <person name="Baker S."/>
            <person name="Barry K."/>
            <person name="Bills G."/>
            <person name="Bluhm B."/>
            <person name="Cannon C."/>
            <person name="Castanera R."/>
            <person name="Culley D."/>
            <person name="Daum C."/>
            <person name="Ezra D."/>
            <person name="Gonzalez J."/>
            <person name="Henrissat B."/>
            <person name="Kuo A."/>
            <person name="Liang C."/>
            <person name="Lipzen A."/>
            <person name="Lutzoni F."/>
            <person name="Magnuson J."/>
            <person name="Mondo S."/>
            <person name="Nolan M."/>
            <person name="Ohm R."/>
            <person name="Pangilinan J."/>
            <person name="Park H.-J."/>
            <person name="Ramirez L."/>
            <person name="Alfaro M."/>
            <person name="Sun H."/>
            <person name="Tritt A."/>
            <person name="Yoshinaga Y."/>
            <person name="Zwiers L.-H."/>
            <person name="Turgeon B."/>
            <person name="Goodwin S."/>
            <person name="Spatafora J."/>
            <person name="Crous P."/>
            <person name="Grigoriev I."/>
        </authorList>
    </citation>
    <scope>NUCLEOTIDE SEQUENCE</scope>
    <source>
        <strain evidence="1">CBS 207.26</strain>
    </source>
</reference>
<dbReference type="AlphaFoldDB" id="A0A6A6EZL6"/>
<dbReference type="OrthoDB" id="20872at2759"/>
<gene>
    <name evidence="1" type="ORF">K469DRAFT_543332</name>
</gene>
<dbReference type="EMBL" id="ML994610">
    <property type="protein sequence ID" value="KAF2195356.1"/>
    <property type="molecule type" value="Genomic_DNA"/>
</dbReference>
<accession>A0A6A6EZL6</accession>
<name>A0A6A6EZL6_9PEZI</name>